<gene>
    <name evidence="2" type="ORF">IAC47_03030</name>
</gene>
<feature type="transmembrane region" description="Helical" evidence="1">
    <location>
        <begin position="47"/>
        <end position="67"/>
    </location>
</feature>
<dbReference type="AlphaFoldDB" id="A0A9D1RFC7"/>
<dbReference type="InterPro" id="IPR025250">
    <property type="entry name" value="DUF4199"/>
</dbReference>
<dbReference type="Proteomes" id="UP000824267">
    <property type="component" value="Unassembled WGS sequence"/>
</dbReference>
<reference evidence="2" key="1">
    <citation type="journal article" date="2021" name="PeerJ">
        <title>Extensive microbial diversity within the chicken gut microbiome revealed by metagenomics and culture.</title>
        <authorList>
            <person name="Gilroy R."/>
            <person name="Ravi A."/>
            <person name="Getino M."/>
            <person name="Pursley I."/>
            <person name="Horton D.L."/>
            <person name="Alikhan N.F."/>
            <person name="Baker D."/>
            <person name="Gharbi K."/>
            <person name="Hall N."/>
            <person name="Watson M."/>
            <person name="Adriaenssens E.M."/>
            <person name="Foster-Nyarko E."/>
            <person name="Jarju S."/>
            <person name="Secka A."/>
            <person name="Antonio M."/>
            <person name="Oren A."/>
            <person name="Chaudhuri R.R."/>
            <person name="La Ragione R."/>
            <person name="Hildebrand F."/>
            <person name="Pallen M.J."/>
        </authorList>
    </citation>
    <scope>NUCLEOTIDE SEQUENCE</scope>
    <source>
        <strain evidence="2">Gambia16-930</strain>
    </source>
</reference>
<proteinExistence type="predicted"/>
<name>A0A9D1RFC7_9BACT</name>
<sequence>MGLIRRYESKMHGDYKRAILRYGFFGGLIFCVVLLLRWLLVLPPSQPMSYVENVLQLVLLFVFVYLYKRRLPDRRINFKESYVVALGTAVVSAVIYGMFMYVYASYIDTQMQERCFELQRMMNQGQYTEEQLKDLTKPSYIAFSAVLLNSVMAVLWAMIVAIFLRNERAIVVQKQKKKL</sequence>
<keyword evidence="1" id="KW-0472">Membrane</keyword>
<comment type="caution">
    <text evidence="2">The sequence shown here is derived from an EMBL/GenBank/DDBJ whole genome shotgun (WGS) entry which is preliminary data.</text>
</comment>
<evidence type="ECO:0000313" key="2">
    <source>
        <dbReference type="EMBL" id="HIW87231.1"/>
    </source>
</evidence>
<evidence type="ECO:0000313" key="3">
    <source>
        <dbReference type="Proteomes" id="UP000824267"/>
    </source>
</evidence>
<reference evidence="2" key="2">
    <citation type="submission" date="2021-04" db="EMBL/GenBank/DDBJ databases">
        <authorList>
            <person name="Gilroy R."/>
        </authorList>
    </citation>
    <scope>NUCLEOTIDE SEQUENCE</scope>
    <source>
        <strain evidence="2">Gambia16-930</strain>
    </source>
</reference>
<accession>A0A9D1RFC7</accession>
<dbReference type="EMBL" id="DXGG01000105">
    <property type="protein sequence ID" value="HIW87231.1"/>
    <property type="molecule type" value="Genomic_DNA"/>
</dbReference>
<evidence type="ECO:0000256" key="1">
    <source>
        <dbReference type="SAM" id="Phobius"/>
    </source>
</evidence>
<keyword evidence="1" id="KW-0812">Transmembrane</keyword>
<feature type="transmembrane region" description="Helical" evidence="1">
    <location>
        <begin position="82"/>
        <end position="104"/>
    </location>
</feature>
<dbReference type="Pfam" id="PF13858">
    <property type="entry name" value="DUF4199"/>
    <property type="match status" value="1"/>
</dbReference>
<organism evidence="2 3">
    <name type="scientific">Candidatus Onthomorpha intestinigallinarum</name>
    <dbReference type="NCBI Taxonomy" id="2840880"/>
    <lineage>
        <taxon>Bacteria</taxon>
        <taxon>Pseudomonadati</taxon>
        <taxon>Bacteroidota</taxon>
        <taxon>Bacteroidia</taxon>
        <taxon>Bacteroidales</taxon>
        <taxon>Candidatus Onthomorpha</taxon>
    </lineage>
</organism>
<keyword evidence="1" id="KW-1133">Transmembrane helix</keyword>
<protein>
    <submittedName>
        <fullName evidence="2">DUF4199 domain-containing protein</fullName>
    </submittedName>
</protein>
<feature type="transmembrane region" description="Helical" evidence="1">
    <location>
        <begin position="20"/>
        <end position="41"/>
    </location>
</feature>
<feature type="transmembrane region" description="Helical" evidence="1">
    <location>
        <begin position="140"/>
        <end position="164"/>
    </location>
</feature>